<dbReference type="OrthoDB" id="163949at2"/>
<dbReference type="InterPro" id="IPR011990">
    <property type="entry name" value="TPR-like_helical_dom_sf"/>
</dbReference>
<dbReference type="SMART" id="SM00028">
    <property type="entry name" value="TPR"/>
    <property type="match status" value="1"/>
</dbReference>
<name>A0A2P5P6C9_9CHLR</name>
<comment type="caution">
    <text evidence="2">The sequence shown here is derived from an EMBL/GenBank/DDBJ whole genome shotgun (WGS) entry which is preliminary data.</text>
</comment>
<reference evidence="2 3" key="1">
    <citation type="journal article" date="2017" name="ISME J.">
        <title>Grape pomace compost harbors organohalide-respiring Dehalogenimonas species with novel reductive dehalogenase genes.</title>
        <authorList>
            <person name="Yang Y."/>
            <person name="Higgins S.A."/>
            <person name="Yan J."/>
            <person name="Simsir B."/>
            <person name="Chourey K."/>
            <person name="Iyer R."/>
            <person name="Hettich R.L."/>
            <person name="Baldwin B."/>
            <person name="Ogles D.M."/>
            <person name="Loffler F.E."/>
        </authorList>
    </citation>
    <scope>NUCLEOTIDE SEQUENCE [LARGE SCALE GENOMIC DNA]</scope>
    <source>
        <strain evidence="2 3">GP</strain>
    </source>
</reference>
<dbReference type="AlphaFoldDB" id="A0A2P5P6C9"/>
<organism evidence="2 3">
    <name type="scientific">Dehalogenimonas etheniformans</name>
    <dbReference type="NCBI Taxonomy" id="1536648"/>
    <lineage>
        <taxon>Bacteria</taxon>
        <taxon>Bacillati</taxon>
        <taxon>Chloroflexota</taxon>
        <taxon>Dehalococcoidia</taxon>
        <taxon>Dehalococcoidales</taxon>
        <taxon>Dehalococcoidaceae</taxon>
        <taxon>Dehalogenimonas</taxon>
    </lineage>
</organism>
<gene>
    <name evidence="2" type="ORF">JP09_005950</name>
</gene>
<sequence>MAYNDDEQAKLKKQHSQSAIELALSGRWRDAIAANQAILELFPQDVEALNRLGRAHMELGEYTMAQAAYKKSKEADPYNSIADRNLRRLEVLVVSGSKTNVEGNGQRVEPQVFLEETGKAGVVNLSSLAPREVLAHAVAGDKVNLLPAGAVIRIETVAGEYVGSVEPRHALRLLKLMRGGNRYSGTVVSSTEDKLSIMIRETYQDPSQVGQISFPTRLPAAARKPELESVAEETEPAPEGEEAEVAVEENLEEETYPEEEDEEELEV</sequence>
<dbReference type="InterPro" id="IPR019734">
    <property type="entry name" value="TPR_rpt"/>
</dbReference>
<feature type="compositionally biased region" description="Acidic residues" evidence="1">
    <location>
        <begin position="229"/>
        <end position="267"/>
    </location>
</feature>
<dbReference type="Proteomes" id="UP000235653">
    <property type="component" value="Unassembled WGS sequence"/>
</dbReference>
<accession>A0A2P5P6C9</accession>
<feature type="region of interest" description="Disordered" evidence="1">
    <location>
        <begin position="221"/>
        <end position="267"/>
    </location>
</feature>
<keyword evidence="3" id="KW-1185">Reference proteome</keyword>
<proteinExistence type="predicted"/>
<dbReference type="EMBL" id="JQAN02000010">
    <property type="protein sequence ID" value="PPD57845.1"/>
    <property type="molecule type" value="Genomic_DNA"/>
</dbReference>
<dbReference type="RefSeq" id="WP_102330854.1">
    <property type="nucleotide sequence ID" value="NZ_CP058566.2"/>
</dbReference>
<dbReference type="SUPFAM" id="SSF48452">
    <property type="entry name" value="TPR-like"/>
    <property type="match status" value="1"/>
</dbReference>
<evidence type="ECO:0000313" key="2">
    <source>
        <dbReference type="EMBL" id="PPD57845.1"/>
    </source>
</evidence>
<evidence type="ECO:0000256" key="1">
    <source>
        <dbReference type="SAM" id="MobiDB-lite"/>
    </source>
</evidence>
<dbReference type="Pfam" id="PF13432">
    <property type="entry name" value="TPR_16"/>
    <property type="match status" value="1"/>
</dbReference>
<dbReference type="Gene3D" id="1.25.40.10">
    <property type="entry name" value="Tetratricopeptide repeat domain"/>
    <property type="match status" value="1"/>
</dbReference>
<dbReference type="PROSITE" id="PS50005">
    <property type="entry name" value="TPR"/>
    <property type="match status" value="1"/>
</dbReference>
<protein>
    <submittedName>
        <fullName evidence="2">Tetratricopeptide repeat protein</fullName>
    </submittedName>
</protein>
<evidence type="ECO:0000313" key="3">
    <source>
        <dbReference type="Proteomes" id="UP000235653"/>
    </source>
</evidence>